<evidence type="ECO:0000256" key="2">
    <source>
        <dbReference type="ARBA" id="ARBA00022475"/>
    </source>
</evidence>
<feature type="transmembrane region" description="Helical" evidence="4">
    <location>
        <begin position="28"/>
        <end position="49"/>
    </location>
</feature>
<evidence type="ECO:0000256" key="1">
    <source>
        <dbReference type="ARBA" id="ARBA00004651"/>
    </source>
</evidence>
<feature type="domain" description="Guanylate cyclase" evidence="5">
    <location>
        <begin position="375"/>
        <end position="511"/>
    </location>
</feature>
<dbReference type="Pfam" id="PF00211">
    <property type="entry name" value="Guanylate_cyc"/>
    <property type="match status" value="1"/>
</dbReference>
<dbReference type="SMART" id="SM00044">
    <property type="entry name" value="CYCc"/>
    <property type="match status" value="1"/>
</dbReference>
<evidence type="ECO:0000259" key="5">
    <source>
        <dbReference type="PROSITE" id="PS50125"/>
    </source>
</evidence>
<dbReference type="PANTHER" id="PTHR43081">
    <property type="entry name" value="ADENYLATE CYCLASE, TERMINAL-DIFFERENTIATION SPECIFIC-RELATED"/>
    <property type="match status" value="1"/>
</dbReference>
<dbReference type="InterPro" id="IPR050697">
    <property type="entry name" value="Adenylyl/Guanylyl_Cyclase_3/4"/>
</dbReference>
<dbReference type="Proteomes" id="UP001321492">
    <property type="component" value="Unassembled WGS sequence"/>
</dbReference>
<evidence type="ECO:0000313" key="7">
    <source>
        <dbReference type="EMBL" id="MDJ1159448.1"/>
    </source>
</evidence>
<sequence>MTETAERHEDRAVSAAGRAGLRIDRQRLRLASGLVLFAFAATHFLNHALGLVDVTWMDAAQAVRRAFWRSPPGTVLLYGALVLHVGLGLFKLVRRNTWRMPLWEALQIGLGLLIPVWLMQHVVATRGMNLAFGIDDTYTRELRILWPSTALQQTLLLYIVWLHGCIGIHHWLNTKSWYERWAPWLLGLAVLVPVTATAGWIEAARRLEEFEFEAPAWTREQFFAAQGMINRGHVLLIALALATVLAIAARRVVTRLGGGFLVRYAGGRVVRARPGPTLLEISRANGIPHASVCGGRGRCTTCRVLVTDGADQFPAAEGAEAAALARISAPEGVRLACQIRPQRDVTVRKLVPVVPAEPTGRARDPYRWGVERRVTVMFADLRAFTTLAEQLYPYDSVFLLNRYFEVMGEIIRGSGGMVDKFLGDGIMALFGVDPAPGAGSRDAIVAARAMQAALAELNAEFAMTLPQPLRMGIGIHTGPAVLGRVGSAAAGGTDAALTALGDTVNIASRLETLTKDYGSLAVVSEATLKGSGFALPGCDVHEIAVRGRRERIHVYVVPDFALLAEAPAKKVVST</sequence>
<keyword evidence="8" id="KW-1185">Reference proteome</keyword>
<dbReference type="Gene3D" id="3.10.20.30">
    <property type="match status" value="1"/>
</dbReference>
<comment type="caution">
    <text evidence="7">The sequence shown here is derived from an EMBL/GenBank/DDBJ whole genome shotgun (WGS) entry which is preliminary data.</text>
</comment>
<keyword evidence="4" id="KW-0812">Transmembrane</keyword>
<dbReference type="PANTHER" id="PTHR43081:SF17">
    <property type="entry name" value="BLL5647 PROTEIN"/>
    <property type="match status" value="1"/>
</dbReference>
<dbReference type="InterPro" id="IPR029787">
    <property type="entry name" value="Nucleotide_cyclase"/>
</dbReference>
<evidence type="ECO:0000256" key="3">
    <source>
        <dbReference type="ARBA" id="ARBA00023136"/>
    </source>
</evidence>
<dbReference type="Gene3D" id="3.30.70.1230">
    <property type="entry name" value="Nucleotide cyclase"/>
    <property type="match status" value="1"/>
</dbReference>
<dbReference type="SUPFAM" id="SSF81343">
    <property type="entry name" value="Fumarate reductase respiratory complex transmembrane subunits"/>
    <property type="match status" value="1"/>
</dbReference>
<dbReference type="PROSITE" id="PS50125">
    <property type="entry name" value="GUANYLATE_CYCLASE_2"/>
    <property type="match status" value="1"/>
</dbReference>
<feature type="transmembrane region" description="Helical" evidence="4">
    <location>
        <begin position="75"/>
        <end position="93"/>
    </location>
</feature>
<keyword evidence="2" id="KW-1003">Cell membrane</keyword>
<dbReference type="SUPFAM" id="SSF55073">
    <property type="entry name" value="Nucleotide cyclase"/>
    <property type="match status" value="1"/>
</dbReference>
<dbReference type="InterPro" id="IPR001054">
    <property type="entry name" value="A/G_cyclase"/>
</dbReference>
<dbReference type="InterPro" id="IPR036010">
    <property type="entry name" value="2Fe-2S_ferredoxin-like_sf"/>
</dbReference>
<dbReference type="InterPro" id="IPR012675">
    <property type="entry name" value="Beta-grasp_dom_sf"/>
</dbReference>
<evidence type="ECO:0000259" key="6">
    <source>
        <dbReference type="PROSITE" id="PS51085"/>
    </source>
</evidence>
<accession>A0ABT7AJB4</accession>
<dbReference type="PROSITE" id="PS51085">
    <property type="entry name" value="2FE2S_FER_2"/>
    <property type="match status" value="1"/>
</dbReference>
<proteinExistence type="predicted"/>
<reference evidence="7 8" key="1">
    <citation type="submission" date="2023-05" db="EMBL/GenBank/DDBJ databases">
        <title>Chelatococcus sp. nov., a moderately thermophilic bacterium isolated from hot spring microbial mat.</title>
        <authorList>
            <person name="Hu C.-J."/>
            <person name="Li W.-J."/>
        </authorList>
    </citation>
    <scope>NUCLEOTIDE SEQUENCE [LARGE SCALE GENOMIC DNA]</scope>
    <source>
        <strain evidence="7 8">SYSU G07232</strain>
    </source>
</reference>
<feature type="transmembrane region" description="Helical" evidence="4">
    <location>
        <begin position="233"/>
        <end position="253"/>
    </location>
</feature>
<dbReference type="CDD" id="cd07302">
    <property type="entry name" value="CHD"/>
    <property type="match status" value="1"/>
</dbReference>
<feature type="transmembrane region" description="Helical" evidence="4">
    <location>
        <begin position="105"/>
        <end position="123"/>
    </location>
</feature>
<evidence type="ECO:0000313" key="8">
    <source>
        <dbReference type="Proteomes" id="UP001321492"/>
    </source>
</evidence>
<name>A0ABT7AJB4_9HYPH</name>
<dbReference type="RefSeq" id="WP_283741445.1">
    <property type="nucleotide sequence ID" value="NZ_JASJEV010000009.1"/>
</dbReference>
<keyword evidence="3 4" id="KW-0472">Membrane</keyword>
<organism evidence="7 8">
    <name type="scientific">Chelatococcus albus</name>
    <dbReference type="NCBI Taxonomy" id="3047466"/>
    <lineage>
        <taxon>Bacteria</taxon>
        <taxon>Pseudomonadati</taxon>
        <taxon>Pseudomonadota</taxon>
        <taxon>Alphaproteobacteria</taxon>
        <taxon>Hyphomicrobiales</taxon>
        <taxon>Chelatococcaceae</taxon>
        <taxon>Chelatococcus</taxon>
    </lineage>
</organism>
<comment type="subcellular location">
    <subcellularLocation>
        <location evidence="1">Cell membrane</location>
        <topology evidence="1">Multi-pass membrane protein</topology>
    </subcellularLocation>
</comment>
<evidence type="ECO:0000256" key="4">
    <source>
        <dbReference type="SAM" id="Phobius"/>
    </source>
</evidence>
<dbReference type="Pfam" id="PF00111">
    <property type="entry name" value="Fer2"/>
    <property type="match status" value="1"/>
</dbReference>
<dbReference type="CDD" id="cd00207">
    <property type="entry name" value="fer2"/>
    <property type="match status" value="1"/>
</dbReference>
<feature type="domain" description="2Fe-2S ferredoxin-type" evidence="6">
    <location>
        <begin position="260"/>
        <end position="353"/>
    </location>
</feature>
<keyword evidence="4" id="KW-1133">Transmembrane helix</keyword>
<dbReference type="SUPFAM" id="SSF54292">
    <property type="entry name" value="2Fe-2S ferredoxin-like"/>
    <property type="match status" value="1"/>
</dbReference>
<dbReference type="InterPro" id="IPR034804">
    <property type="entry name" value="SQR/QFR_C/D"/>
</dbReference>
<protein>
    <submittedName>
        <fullName evidence="7">Adenylate/guanylate cyclase domain-containing protein</fullName>
    </submittedName>
</protein>
<gene>
    <name evidence="7" type="ORF">QNA08_14510</name>
</gene>
<dbReference type="InterPro" id="IPR001041">
    <property type="entry name" value="2Fe-2S_ferredoxin-type"/>
</dbReference>
<feature type="transmembrane region" description="Helical" evidence="4">
    <location>
        <begin position="155"/>
        <end position="172"/>
    </location>
</feature>
<dbReference type="EMBL" id="JASJEV010000009">
    <property type="protein sequence ID" value="MDJ1159448.1"/>
    <property type="molecule type" value="Genomic_DNA"/>
</dbReference>